<dbReference type="PANTHER" id="PTHR36089">
    <property type="entry name" value="CHITIN SYNTHASE 3 COMPLEX PROTEIN CSI2-RELATED"/>
    <property type="match status" value="1"/>
</dbReference>
<feature type="compositionally biased region" description="Low complexity" evidence="1">
    <location>
        <begin position="355"/>
        <end position="375"/>
    </location>
</feature>
<evidence type="ECO:0008006" key="6">
    <source>
        <dbReference type="Google" id="ProtNLM"/>
    </source>
</evidence>
<organism evidence="5">
    <name type="scientific">Dissoconium aciculare CBS 342.82</name>
    <dbReference type="NCBI Taxonomy" id="1314786"/>
    <lineage>
        <taxon>Eukaryota</taxon>
        <taxon>Fungi</taxon>
        <taxon>Dikarya</taxon>
        <taxon>Ascomycota</taxon>
        <taxon>Pezizomycotina</taxon>
        <taxon>Dothideomycetes</taxon>
        <taxon>Dothideomycetidae</taxon>
        <taxon>Mycosphaerellales</taxon>
        <taxon>Dissoconiaceae</taxon>
        <taxon>Dissoconium</taxon>
    </lineage>
</organism>
<evidence type="ECO:0000256" key="3">
    <source>
        <dbReference type="SAM" id="SignalP"/>
    </source>
</evidence>
<dbReference type="InterPro" id="IPR051009">
    <property type="entry name" value="PRM"/>
</dbReference>
<evidence type="ECO:0000256" key="1">
    <source>
        <dbReference type="SAM" id="MobiDB-lite"/>
    </source>
</evidence>
<dbReference type="OrthoDB" id="4065319at2759"/>
<feature type="region of interest" description="Disordered" evidence="1">
    <location>
        <begin position="301"/>
        <end position="401"/>
    </location>
</feature>
<dbReference type="AlphaFoldDB" id="A0A6J3M935"/>
<sequence>MRAFALVALLVVPVALAQVTDVPDLATATTATATFATTTNTAGTTGTTGTGTTRTTGGTTAATTGATTGAGTTAQATSVTAINPGTTSQTTSAATTGSTTANAGTGTTFHLSDLPTIQGAGIPTIVVPYTANAPFMQKSSLPEGTVFIAVGATLAFLGACVLLWRVLVAWSINRSVKRAAMTSVRGPEKSTTWGSSTRQAYQKEYEPGNSMSMDALTSSGKPIKSFRDQDNNSRGSGVVPPAGLFFSPTANAQQRNSAVNPDGNRGSSYLPAGYYASPSAQAAGGAGTTLIGSSLAPYARTNSMNNTPSPPVSPALPPTSQPYNRSASREGARAGPRALQSGPRIRQPSATRGQSSSFYRQSSASNLTASNLASSEHLAGQRAPSALLDDLFDQHGTGPQR</sequence>
<keyword evidence="4" id="KW-1185">Reference proteome</keyword>
<accession>A0A6J3M935</accession>
<feature type="signal peptide" evidence="3">
    <location>
        <begin position="1"/>
        <end position="17"/>
    </location>
</feature>
<keyword evidence="2" id="KW-1133">Transmembrane helix</keyword>
<dbReference type="GeneID" id="54362288"/>
<feature type="region of interest" description="Disordered" evidence="1">
    <location>
        <begin position="39"/>
        <end position="99"/>
    </location>
</feature>
<dbReference type="GO" id="GO:0000324">
    <property type="term" value="C:fungal-type vacuole"/>
    <property type="evidence" value="ECO:0007669"/>
    <property type="project" value="TreeGrafter"/>
</dbReference>
<proteinExistence type="predicted"/>
<evidence type="ECO:0000313" key="5">
    <source>
        <dbReference type="RefSeq" id="XP_033461409.1"/>
    </source>
</evidence>
<keyword evidence="3" id="KW-0732">Signal</keyword>
<evidence type="ECO:0000256" key="2">
    <source>
        <dbReference type="SAM" id="Phobius"/>
    </source>
</evidence>
<protein>
    <recommendedName>
        <fullName evidence="6">Mid2 domain-containing protein</fullName>
    </recommendedName>
</protein>
<reference evidence="5" key="3">
    <citation type="submission" date="2025-08" db="UniProtKB">
        <authorList>
            <consortium name="RefSeq"/>
        </authorList>
    </citation>
    <scope>IDENTIFICATION</scope>
    <source>
        <strain evidence="5">CBS 342.82</strain>
    </source>
</reference>
<feature type="region of interest" description="Disordered" evidence="1">
    <location>
        <begin position="205"/>
        <end position="247"/>
    </location>
</feature>
<feature type="compositionally biased region" description="Pro residues" evidence="1">
    <location>
        <begin position="308"/>
        <end position="320"/>
    </location>
</feature>
<gene>
    <name evidence="5" type="ORF">K489DRAFT_378783</name>
</gene>
<dbReference type="Proteomes" id="UP000504637">
    <property type="component" value="Unplaced"/>
</dbReference>
<keyword evidence="2" id="KW-0472">Membrane</keyword>
<feature type="chain" id="PRO_5026769720" description="Mid2 domain-containing protein" evidence="3">
    <location>
        <begin position="18"/>
        <end position="401"/>
    </location>
</feature>
<name>A0A6J3M935_9PEZI</name>
<evidence type="ECO:0000313" key="4">
    <source>
        <dbReference type="Proteomes" id="UP000504637"/>
    </source>
</evidence>
<feature type="compositionally biased region" description="Polar residues" evidence="1">
    <location>
        <begin position="209"/>
        <end position="220"/>
    </location>
</feature>
<reference evidence="5" key="2">
    <citation type="submission" date="2020-04" db="EMBL/GenBank/DDBJ databases">
        <authorList>
            <consortium name="NCBI Genome Project"/>
        </authorList>
    </citation>
    <scope>NUCLEOTIDE SEQUENCE</scope>
    <source>
        <strain evidence="5">CBS 342.82</strain>
    </source>
</reference>
<reference evidence="5" key="1">
    <citation type="submission" date="2020-01" db="EMBL/GenBank/DDBJ databases">
        <authorList>
            <consortium name="DOE Joint Genome Institute"/>
            <person name="Haridas S."/>
            <person name="Albert R."/>
            <person name="Binder M."/>
            <person name="Bloem J."/>
            <person name="Labutti K."/>
            <person name="Salamov A."/>
            <person name="Andreopoulos B."/>
            <person name="Baker S.E."/>
            <person name="Barry K."/>
            <person name="Bills G."/>
            <person name="Bluhm B.H."/>
            <person name="Cannon C."/>
            <person name="Castanera R."/>
            <person name="Culley D.E."/>
            <person name="Daum C."/>
            <person name="Ezra D."/>
            <person name="Gonzalez J.B."/>
            <person name="Henrissat B."/>
            <person name="Kuo A."/>
            <person name="Liang C."/>
            <person name="Lipzen A."/>
            <person name="Lutzoni F."/>
            <person name="Magnuson J."/>
            <person name="Mondo S."/>
            <person name="Nolan M."/>
            <person name="Ohm R."/>
            <person name="Pangilinan J."/>
            <person name="Park H.-J."/>
            <person name="Ramirez L."/>
            <person name="Alfaro M."/>
            <person name="Sun H."/>
            <person name="Tritt A."/>
            <person name="Yoshinaga Y."/>
            <person name="Zwiers L.-H."/>
            <person name="Turgeon B.G."/>
            <person name="Goodwin S.B."/>
            <person name="Spatafora J.W."/>
            <person name="Crous P.W."/>
            <person name="Grigoriev I.V."/>
        </authorList>
    </citation>
    <scope>NUCLEOTIDE SEQUENCE</scope>
    <source>
        <strain evidence="5">CBS 342.82</strain>
    </source>
</reference>
<dbReference type="PANTHER" id="PTHR36089:SF1">
    <property type="entry name" value="CHITIN SYNTHASE 3 COMPLEX PROTEIN CSI2-RELATED"/>
    <property type="match status" value="1"/>
</dbReference>
<keyword evidence="2" id="KW-0812">Transmembrane</keyword>
<dbReference type="RefSeq" id="XP_033461409.1">
    <property type="nucleotide sequence ID" value="XM_033604488.1"/>
</dbReference>
<feature type="transmembrane region" description="Helical" evidence="2">
    <location>
        <begin position="146"/>
        <end position="168"/>
    </location>
</feature>